<accession>A0A917NSR2</accession>
<evidence type="ECO:0000256" key="1">
    <source>
        <dbReference type="SAM" id="Coils"/>
    </source>
</evidence>
<dbReference type="AlphaFoldDB" id="A0A917NSR2"/>
<organism evidence="2 3">
    <name type="scientific">Neoroseomonas lacus</name>
    <dbReference type="NCBI Taxonomy" id="287609"/>
    <lineage>
        <taxon>Bacteria</taxon>
        <taxon>Pseudomonadati</taxon>
        <taxon>Pseudomonadota</taxon>
        <taxon>Alphaproteobacteria</taxon>
        <taxon>Acetobacterales</taxon>
        <taxon>Acetobacteraceae</taxon>
        <taxon>Neoroseomonas</taxon>
    </lineage>
</organism>
<reference evidence="2" key="1">
    <citation type="journal article" date="2014" name="Int. J. Syst. Evol. Microbiol.">
        <title>Complete genome sequence of Corynebacterium casei LMG S-19264T (=DSM 44701T), isolated from a smear-ripened cheese.</title>
        <authorList>
            <consortium name="US DOE Joint Genome Institute (JGI-PGF)"/>
            <person name="Walter F."/>
            <person name="Albersmeier A."/>
            <person name="Kalinowski J."/>
            <person name="Ruckert C."/>
        </authorList>
    </citation>
    <scope>NUCLEOTIDE SEQUENCE</scope>
    <source>
        <strain evidence="2">CGMCC 1.3617</strain>
    </source>
</reference>
<dbReference type="Proteomes" id="UP000661507">
    <property type="component" value="Unassembled WGS sequence"/>
</dbReference>
<gene>
    <name evidence="2" type="ORF">GCM10011320_35850</name>
</gene>
<keyword evidence="1" id="KW-0175">Coiled coil</keyword>
<feature type="coiled-coil region" evidence="1">
    <location>
        <begin position="21"/>
        <end position="48"/>
    </location>
</feature>
<sequence length="222" mass="23480">MLSREEAAEVLAYAGRVTDCAEAAPRRLEAAEREVQRTERIVAGLEAIVAEKRAALAPLTEPGREGLLLWVDEQLQALDVKFQDAVEHVAGIIAQAVAIGDAVGAVHVIEPLLRVRLPGSLLRAATVLQVGTLTGMIQPEESLVSERGAGLRQLLDAARAAAGSDAERRAAAQHAEQVAVTEQQRLANDAAMYAEMEAMAAAQRRKVGTSAARDHAASEALA</sequence>
<dbReference type="EMBL" id="BMKW01000008">
    <property type="protein sequence ID" value="GGJ25300.1"/>
    <property type="molecule type" value="Genomic_DNA"/>
</dbReference>
<comment type="caution">
    <text evidence="2">The sequence shown here is derived from an EMBL/GenBank/DDBJ whole genome shotgun (WGS) entry which is preliminary data.</text>
</comment>
<proteinExistence type="predicted"/>
<evidence type="ECO:0000313" key="3">
    <source>
        <dbReference type="Proteomes" id="UP000661507"/>
    </source>
</evidence>
<keyword evidence="3" id="KW-1185">Reference proteome</keyword>
<reference evidence="2" key="2">
    <citation type="submission" date="2020-09" db="EMBL/GenBank/DDBJ databases">
        <authorList>
            <person name="Sun Q."/>
            <person name="Zhou Y."/>
        </authorList>
    </citation>
    <scope>NUCLEOTIDE SEQUENCE</scope>
    <source>
        <strain evidence="2">CGMCC 1.3617</strain>
    </source>
</reference>
<evidence type="ECO:0000313" key="2">
    <source>
        <dbReference type="EMBL" id="GGJ25300.1"/>
    </source>
</evidence>
<protein>
    <submittedName>
        <fullName evidence="2">Uncharacterized protein</fullName>
    </submittedName>
</protein>
<name>A0A917NSR2_9PROT</name>